<evidence type="ECO:0000313" key="4">
    <source>
        <dbReference type="EMBL" id="KAF1688180.1"/>
    </source>
</evidence>
<sequence length="705" mass="78103">MRHRRRHAPSAPPRALPDPALHARVLAATAALLAWATALPATAGTLARVASPGGALSVIVESQHEHRLAYRVERNGEPVIAPSRLGFLLGDGRLERNLELVGQTQRSFDETWEQPWGERRLTRNRYNELRARFAEKAPAGKDAGRRFDVVFRVYDDGVGFRYEFPEQPAMDEVRIRAELTEFALAEPAGTAAWWIPAFEWNREEYLYRRTPLREIGTAQTPLTLRTGEGLHVSIHEAALVDYAGMNLARGDGDVLRAALTPGGDGPAVIRATPFATPWRTIQVGARAGDLAESSLILNLNEPNAIGDVSWFVPAKYVGVWWSLHLETETWGSGPRHGATTANTKRYIDFAAANGFRGVLVEGWNPGWDGDWFANGWGFDFTRAMPDFDLRGLARYAAGKGVHLIGHHETACAVSHYERQLPAALDLYARNGVDVVKTGYVCDAGDIQRQDRAGGPVVREWHEGHWMSNHHLRVVEQAAAHRIAINAHEPIKDTGLRRTWPNWVSREGARGMEFAAWADPPNPPEHEATLVFTRMLAGPMDFTPGIVSLQGRNGRPLRSTLAKQLALYVVLYSPIQMVADLPEHYARQPEAFRFIQDVAVDWEDSRVLAGEVGQYAVIARKARGDGGEWFLGGVGGGQPRALEVDLGFLDAGRRYRAEIYRDGDDAHWERAPFAFVRQTREVSADDAMPLRMAAGGGVAIRFVPLP</sequence>
<proteinExistence type="predicted"/>
<dbReference type="InterPro" id="IPR029483">
    <property type="entry name" value="GH97_C"/>
</dbReference>
<gene>
    <name evidence="4" type="ORF">B1992_01845</name>
</gene>
<comment type="caution">
    <text evidence="4">The sequence shown here is derived from an EMBL/GenBank/DDBJ whole genome shotgun (WGS) entry which is preliminary data.</text>
</comment>
<dbReference type="InterPro" id="IPR052720">
    <property type="entry name" value="Glycosyl_hydrolase_97"/>
</dbReference>
<accession>A0A7V8GQ71</accession>
<evidence type="ECO:0000259" key="2">
    <source>
        <dbReference type="Pfam" id="PF14508"/>
    </source>
</evidence>
<dbReference type="GO" id="GO:0030246">
    <property type="term" value="F:carbohydrate binding"/>
    <property type="evidence" value="ECO:0007669"/>
    <property type="project" value="InterPro"/>
</dbReference>
<dbReference type="InterPro" id="IPR014718">
    <property type="entry name" value="GH-type_carb-bd"/>
</dbReference>
<dbReference type="AlphaFoldDB" id="A0A7V8GQ71"/>
<name>A0A7V8GQ71_9GAMM</name>
<evidence type="ECO:0000259" key="3">
    <source>
        <dbReference type="Pfam" id="PF14509"/>
    </source>
</evidence>
<feature type="domain" description="Glycosyl-hydrolase 97 catalytic" evidence="1">
    <location>
        <begin position="320"/>
        <end position="508"/>
    </location>
</feature>
<feature type="domain" description="Glycosyl-hydrolase 97 N-terminal" evidence="2">
    <location>
        <begin position="49"/>
        <end position="302"/>
    </location>
</feature>
<evidence type="ECO:0000259" key="1">
    <source>
        <dbReference type="Pfam" id="PF10566"/>
    </source>
</evidence>
<dbReference type="InterPro" id="IPR017853">
    <property type="entry name" value="GH"/>
</dbReference>
<protein>
    <submittedName>
        <fullName evidence="4">Alpha-glucosidase</fullName>
    </submittedName>
</protein>
<dbReference type="InterPro" id="IPR029486">
    <property type="entry name" value="GH97_N"/>
</dbReference>
<dbReference type="Proteomes" id="UP000462066">
    <property type="component" value="Unassembled WGS sequence"/>
</dbReference>
<dbReference type="Pfam" id="PF14509">
    <property type="entry name" value="GH97_C"/>
    <property type="match status" value="1"/>
</dbReference>
<organism evidence="4 5">
    <name type="scientific">Pseudoxanthomonas broegbernensis</name>
    <dbReference type="NCBI Taxonomy" id="83619"/>
    <lineage>
        <taxon>Bacteria</taxon>
        <taxon>Pseudomonadati</taxon>
        <taxon>Pseudomonadota</taxon>
        <taxon>Gammaproteobacteria</taxon>
        <taxon>Lysobacterales</taxon>
        <taxon>Lysobacteraceae</taxon>
        <taxon>Pseudoxanthomonas</taxon>
    </lineage>
</organism>
<dbReference type="PANTHER" id="PTHR35803">
    <property type="entry name" value="GLUCAN 1,4-ALPHA-GLUCOSIDASE SUSB-RELATED"/>
    <property type="match status" value="1"/>
</dbReference>
<dbReference type="InterPro" id="IPR019563">
    <property type="entry name" value="GH97_catalytic"/>
</dbReference>
<dbReference type="SUPFAM" id="SSF51445">
    <property type="entry name" value="(Trans)glycosidases"/>
    <property type="match status" value="1"/>
</dbReference>
<dbReference type="PANTHER" id="PTHR35803:SF1">
    <property type="entry name" value="GLUCAN 1,4-ALPHA-GLUCOSIDASE SUSB"/>
    <property type="match status" value="1"/>
</dbReference>
<dbReference type="Pfam" id="PF10566">
    <property type="entry name" value="Glyco_hydro_97"/>
    <property type="match status" value="1"/>
</dbReference>
<dbReference type="Gene3D" id="2.70.98.10">
    <property type="match status" value="1"/>
</dbReference>
<feature type="domain" description="Glycosyl-hydrolase 97 C-terminal oligomerisation" evidence="3">
    <location>
        <begin position="600"/>
        <end position="701"/>
    </location>
</feature>
<dbReference type="InterPro" id="IPR013785">
    <property type="entry name" value="Aldolase_TIM"/>
</dbReference>
<dbReference type="Gene3D" id="3.20.20.70">
    <property type="entry name" value="Aldolase class I"/>
    <property type="match status" value="1"/>
</dbReference>
<reference evidence="4 5" key="1">
    <citation type="submission" date="2017-10" db="EMBL/GenBank/DDBJ databases">
        <title>Whole genome sequencing of Pseudoxanthomonas broegbernensis DSM 12573(T).</title>
        <authorList>
            <person name="Kumar S."/>
            <person name="Bansal K."/>
            <person name="Kaur A."/>
            <person name="Patil P."/>
            <person name="Sharma S."/>
            <person name="Patil P.B."/>
        </authorList>
    </citation>
    <scope>NUCLEOTIDE SEQUENCE [LARGE SCALE GENOMIC DNA]</scope>
    <source>
        <strain evidence="4 5">DSM 12573</strain>
    </source>
</reference>
<dbReference type="EMBL" id="MWIP01000001">
    <property type="protein sequence ID" value="KAF1688180.1"/>
    <property type="molecule type" value="Genomic_DNA"/>
</dbReference>
<evidence type="ECO:0000313" key="5">
    <source>
        <dbReference type="Proteomes" id="UP000462066"/>
    </source>
</evidence>
<keyword evidence="5" id="KW-1185">Reference proteome</keyword>
<dbReference type="Pfam" id="PF14508">
    <property type="entry name" value="GH97_N"/>
    <property type="match status" value="1"/>
</dbReference>